<reference evidence="1 2" key="1">
    <citation type="submission" date="2021-01" db="EMBL/GenBank/DDBJ databases">
        <title>Sequencing the genomes of 1000 actinobacteria strains.</title>
        <authorList>
            <person name="Klenk H.-P."/>
        </authorList>
    </citation>
    <scope>NUCLEOTIDE SEQUENCE [LARGE SCALE GENOMIC DNA]</scope>
    <source>
        <strain evidence="1 2">DSM 13657</strain>
    </source>
</reference>
<name>A0ABS2SGU4_9MICO</name>
<dbReference type="SUPFAM" id="SSF160379">
    <property type="entry name" value="SP0830-like"/>
    <property type="match status" value="1"/>
</dbReference>
<dbReference type="InterPro" id="IPR012545">
    <property type="entry name" value="DUF1697"/>
</dbReference>
<keyword evidence="2" id="KW-1185">Reference proteome</keyword>
<dbReference type="PIRSF" id="PIRSF008502">
    <property type="entry name" value="UCP008502"/>
    <property type="match status" value="1"/>
</dbReference>
<comment type="caution">
    <text evidence="1">The sequence shown here is derived from an EMBL/GenBank/DDBJ whole genome shotgun (WGS) entry which is preliminary data.</text>
</comment>
<dbReference type="Proteomes" id="UP000809290">
    <property type="component" value="Unassembled WGS sequence"/>
</dbReference>
<evidence type="ECO:0000313" key="2">
    <source>
        <dbReference type="Proteomes" id="UP000809290"/>
    </source>
</evidence>
<protein>
    <submittedName>
        <fullName evidence="1">Uncharacterized protein (DUF1697 family)</fullName>
    </submittedName>
</protein>
<gene>
    <name evidence="1" type="ORF">JOE56_000160</name>
</gene>
<organism evidence="1 2">
    <name type="scientific">Brevibacterium paucivorans</name>
    <dbReference type="NCBI Taxonomy" id="170994"/>
    <lineage>
        <taxon>Bacteria</taxon>
        <taxon>Bacillati</taxon>
        <taxon>Actinomycetota</taxon>
        <taxon>Actinomycetes</taxon>
        <taxon>Micrococcales</taxon>
        <taxon>Brevibacteriaceae</taxon>
        <taxon>Brevibacterium</taxon>
    </lineage>
</organism>
<evidence type="ECO:0000313" key="1">
    <source>
        <dbReference type="EMBL" id="MBM7815466.1"/>
    </source>
</evidence>
<dbReference type="Gene3D" id="3.30.70.1280">
    <property type="entry name" value="SP0830-like domains"/>
    <property type="match status" value="1"/>
</dbReference>
<dbReference type="PANTHER" id="PTHR36439:SF1">
    <property type="entry name" value="DUF1697 DOMAIN-CONTAINING PROTEIN"/>
    <property type="match status" value="1"/>
</dbReference>
<dbReference type="EMBL" id="JAFBCP010000001">
    <property type="protein sequence ID" value="MBM7815466.1"/>
    <property type="molecule type" value="Genomic_DNA"/>
</dbReference>
<proteinExistence type="predicted"/>
<accession>A0ABS2SGU4</accession>
<dbReference type="PANTHER" id="PTHR36439">
    <property type="entry name" value="BLL4334 PROTEIN"/>
    <property type="match status" value="1"/>
</dbReference>
<sequence>MTRWLVMPRGINVGNNNRVPMAELRSALTDAGFEAVVTIGQSGNIIATRSGSEDQVIIEVQSVMADAFGVTVPMVVRQADEVREVLASNPLADVATDYSKYLAIFLSATPAMAEVAALESEDVSPEVVRLIGRTAFVWTPGGVKAMKVSHTALEKRFGGTATARNWNTLMKIATKL</sequence>
<dbReference type="RefSeq" id="WP_074296847.1">
    <property type="nucleotide sequence ID" value="NZ_BAAAIM010000008.1"/>
</dbReference>
<dbReference type="Pfam" id="PF08002">
    <property type="entry name" value="DUF1697"/>
    <property type="match status" value="1"/>
</dbReference>